<reference evidence="7 8" key="1">
    <citation type="submission" date="2019-06" db="EMBL/GenBank/DDBJ databases">
        <title>Sequencing the genomes of 1000 actinobacteria strains.</title>
        <authorList>
            <person name="Klenk H.-P."/>
        </authorList>
    </citation>
    <scope>NUCLEOTIDE SEQUENCE [LARGE SCALE GENOMIC DNA]</scope>
    <source>
        <strain evidence="7 8">DSM 45511</strain>
    </source>
</reference>
<dbReference type="Proteomes" id="UP000319818">
    <property type="component" value="Unassembled WGS sequence"/>
</dbReference>
<evidence type="ECO:0000256" key="4">
    <source>
        <dbReference type="ARBA" id="ARBA00023125"/>
    </source>
</evidence>
<keyword evidence="7" id="KW-0032">Aminotransferase</keyword>
<dbReference type="InterPro" id="IPR015424">
    <property type="entry name" value="PyrdxlP-dep_Trfase"/>
</dbReference>
<sequence length="468" mass="49374">MTESTEPVINETNPGLRIELGDLGTRGSRALADGLADALRHAVRGGRLPAGTRLPASRSLAADLAVSRGVVVRAYEQLVAEGYLQAHTGRGTVVSDVHTGGSAAPPPVRPFEPGNPGVPALGAFPRTEWLRALETAMRSLPDAELGYGDPRGHPRLRRALAAYLGRTRAVVAPLDRIVVTGGFAQAARVIAEALVRHDVTAVGVEDPGSVGVVETWRVGGLGTHPIPVDEHGIDVDVLAASDLRAVSVTPAHQFPTGAVLAPARRTALLEWAVARDAVVIEDDYDAEYRYDRSPVGALQGLAPDRVVYGGSISKTLAPGLRLGWVVAPAWLATTLTEVKHWADIAEPVLDQVALAVFIETGALDRHIRRMAVRYAERRRALLAAVARHLPGWSVTGVAAGLHAVLTPVRPMPPDALDAMAHAPGALRAIPLSAYAQSARPRTGLVVGYGSLTNDRIERGIAAMASMVQ</sequence>
<dbReference type="Pfam" id="PF00392">
    <property type="entry name" value="GntR"/>
    <property type="match status" value="1"/>
</dbReference>
<keyword evidence="8" id="KW-1185">Reference proteome</keyword>
<dbReference type="InterPro" id="IPR036388">
    <property type="entry name" value="WH-like_DNA-bd_sf"/>
</dbReference>
<keyword evidence="5" id="KW-0804">Transcription</keyword>
<dbReference type="AlphaFoldDB" id="A0A543GCZ3"/>
<dbReference type="GO" id="GO:0030170">
    <property type="term" value="F:pyridoxal phosphate binding"/>
    <property type="evidence" value="ECO:0007669"/>
    <property type="project" value="InterPro"/>
</dbReference>
<dbReference type="PANTHER" id="PTHR46577">
    <property type="entry name" value="HTH-TYPE TRANSCRIPTIONAL REGULATORY PROTEIN GABR"/>
    <property type="match status" value="1"/>
</dbReference>
<gene>
    <name evidence="7" type="ORF">FB388_1308</name>
</gene>
<proteinExistence type="inferred from homology"/>
<dbReference type="PANTHER" id="PTHR46577:SF1">
    <property type="entry name" value="HTH-TYPE TRANSCRIPTIONAL REGULATORY PROTEIN GABR"/>
    <property type="match status" value="1"/>
</dbReference>
<dbReference type="PRINTS" id="PR00035">
    <property type="entry name" value="HTHGNTR"/>
</dbReference>
<protein>
    <submittedName>
        <fullName evidence="7">GntR family transcriptional regulator/MocR family aminotransferase</fullName>
    </submittedName>
</protein>
<dbReference type="RefSeq" id="WP_211361794.1">
    <property type="nucleotide sequence ID" value="NZ_VFPH01000001.1"/>
</dbReference>
<comment type="similarity">
    <text evidence="1">In the C-terminal section; belongs to the class-I pyridoxal-phosphate-dependent aminotransferase family.</text>
</comment>
<dbReference type="CDD" id="cd00609">
    <property type="entry name" value="AAT_like"/>
    <property type="match status" value="1"/>
</dbReference>
<accession>A0A543GCZ3</accession>
<dbReference type="PROSITE" id="PS50949">
    <property type="entry name" value="HTH_GNTR"/>
    <property type="match status" value="1"/>
</dbReference>
<feature type="domain" description="HTH gntR-type" evidence="6">
    <location>
        <begin position="29"/>
        <end position="97"/>
    </location>
</feature>
<name>A0A543GCZ3_9PSEU</name>
<evidence type="ECO:0000256" key="3">
    <source>
        <dbReference type="ARBA" id="ARBA00023015"/>
    </source>
</evidence>
<evidence type="ECO:0000313" key="7">
    <source>
        <dbReference type="EMBL" id="TQM43949.1"/>
    </source>
</evidence>
<dbReference type="CDD" id="cd07377">
    <property type="entry name" value="WHTH_GntR"/>
    <property type="match status" value="1"/>
</dbReference>
<dbReference type="SUPFAM" id="SSF46785">
    <property type="entry name" value="Winged helix' DNA-binding domain"/>
    <property type="match status" value="1"/>
</dbReference>
<dbReference type="Gene3D" id="1.10.10.10">
    <property type="entry name" value="Winged helix-like DNA-binding domain superfamily/Winged helix DNA-binding domain"/>
    <property type="match status" value="1"/>
</dbReference>
<dbReference type="Pfam" id="PF00155">
    <property type="entry name" value="Aminotran_1_2"/>
    <property type="match status" value="1"/>
</dbReference>
<dbReference type="InterPro" id="IPR051446">
    <property type="entry name" value="HTH_trans_reg/aminotransferase"/>
</dbReference>
<comment type="caution">
    <text evidence="7">The sequence shown here is derived from an EMBL/GenBank/DDBJ whole genome shotgun (WGS) entry which is preliminary data.</text>
</comment>
<evidence type="ECO:0000256" key="2">
    <source>
        <dbReference type="ARBA" id="ARBA00022898"/>
    </source>
</evidence>
<dbReference type="SMART" id="SM00345">
    <property type="entry name" value="HTH_GNTR"/>
    <property type="match status" value="1"/>
</dbReference>
<dbReference type="InterPro" id="IPR015421">
    <property type="entry name" value="PyrdxlP-dep_Trfase_major"/>
</dbReference>
<keyword evidence="2" id="KW-0663">Pyridoxal phosphate</keyword>
<keyword evidence="4" id="KW-0238">DNA-binding</keyword>
<evidence type="ECO:0000313" key="8">
    <source>
        <dbReference type="Proteomes" id="UP000319818"/>
    </source>
</evidence>
<evidence type="ECO:0000256" key="1">
    <source>
        <dbReference type="ARBA" id="ARBA00005384"/>
    </source>
</evidence>
<dbReference type="EMBL" id="VFPH01000001">
    <property type="protein sequence ID" value="TQM43949.1"/>
    <property type="molecule type" value="Genomic_DNA"/>
</dbReference>
<dbReference type="SUPFAM" id="SSF53383">
    <property type="entry name" value="PLP-dependent transferases"/>
    <property type="match status" value="1"/>
</dbReference>
<dbReference type="InterPro" id="IPR000524">
    <property type="entry name" value="Tscrpt_reg_HTH_GntR"/>
</dbReference>
<keyword evidence="3" id="KW-0805">Transcription regulation</keyword>
<dbReference type="GO" id="GO:0003700">
    <property type="term" value="F:DNA-binding transcription factor activity"/>
    <property type="evidence" value="ECO:0007669"/>
    <property type="project" value="InterPro"/>
</dbReference>
<evidence type="ECO:0000256" key="5">
    <source>
        <dbReference type="ARBA" id="ARBA00023163"/>
    </source>
</evidence>
<evidence type="ECO:0000259" key="6">
    <source>
        <dbReference type="PROSITE" id="PS50949"/>
    </source>
</evidence>
<dbReference type="InterPro" id="IPR004839">
    <property type="entry name" value="Aminotransferase_I/II_large"/>
</dbReference>
<dbReference type="InterPro" id="IPR036390">
    <property type="entry name" value="WH_DNA-bd_sf"/>
</dbReference>
<dbReference type="GO" id="GO:0003677">
    <property type="term" value="F:DNA binding"/>
    <property type="evidence" value="ECO:0007669"/>
    <property type="project" value="UniProtKB-KW"/>
</dbReference>
<dbReference type="GO" id="GO:0008483">
    <property type="term" value="F:transaminase activity"/>
    <property type="evidence" value="ECO:0007669"/>
    <property type="project" value="UniProtKB-KW"/>
</dbReference>
<organism evidence="7 8">
    <name type="scientific">Pseudonocardia cypriaca</name>
    <dbReference type="NCBI Taxonomy" id="882449"/>
    <lineage>
        <taxon>Bacteria</taxon>
        <taxon>Bacillati</taxon>
        <taxon>Actinomycetota</taxon>
        <taxon>Actinomycetes</taxon>
        <taxon>Pseudonocardiales</taxon>
        <taxon>Pseudonocardiaceae</taxon>
        <taxon>Pseudonocardia</taxon>
    </lineage>
</organism>
<dbReference type="Gene3D" id="3.40.640.10">
    <property type="entry name" value="Type I PLP-dependent aspartate aminotransferase-like (Major domain)"/>
    <property type="match status" value="1"/>
</dbReference>
<keyword evidence="7" id="KW-0808">Transferase</keyword>